<dbReference type="RefSeq" id="WP_092649315.1">
    <property type="nucleotide sequence ID" value="NZ_FOHA01000001.1"/>
</dbReference>
<keyword evidence="1" id="KW-0472">Membrane</keyword>
<dbReference type="EMBL" id="FOHA01000001">
    <property type="protein sequence ID" value="SER52078.1"/>
    <property type="molecule type" value="Genomic_DNA"/>
</dbReference>
<keyword evidence="1" id="KW-1133">Transmembrane helix</keyword>
<dbReference type="OrthoDB" id="2314354at2"/>
<sequence>MKIKSLSDLPGALFYPLKEWTEQSIGNFNLFIGLGFLFIMASAALVLFYTVKIGKSDERTTKINLTSCYCMLMSIVICDIIFPKDYLINQFFMLKYGIAFFVSGIYLLIQYRKDFK</sequence>
<name>A0A1H9PVD8_9LACT</name>
<feature type="transmembrane region" description="Helical" evidence="1">
    <location>
        <begin position="30"/>
        <end position="51"/>
    </location>
</feature>
<dbReference type="STRING" id="142588.SAMN04488559_101161"/>
<reference evidence="2 3" key="1">
    <citation type="submission" date="2016-10" db="EMBL/GenBank/DDBJ databases">
        <authorList>
            <person name="de Groot N.N."/>
        </authorList>
    </citation>
    <scope>NUCLEOTIDE SEQUENCE [LARGE SCALE GENOMIC DNA]</scope>
    <source>
        <strain evidence="2 3">DSM 13760</strain>
    </source>
</reference>
<organism evidence="2 3">
    <name type="scientific">Isobaculum melis</name>
    <dbReference type="NCBI Taxonomy" id="142588"/>
    <lineage>
        <taxon>Bacteria</taxon>
        <taxon>Bacillati</taxon>
        <taxon>Bacillota</taxon>
        <taxon>Bacilli</taxon>
        <taxon>Lactobacillales</taxon>
        <taxon>Carnobacteriaceae</taxon>
        <taxon>Isobaculum</taxon>
    </lineage>
</organism>
<evidence type="ECO:0000313" key="2">
    <source>
        <dbReference type="EMBL" id="SER52078.1"/>
    </source>
</evidence>
<accession>A0A1H9PVD8</accession>
<feature type="transmembrane region" description="Helical" evidence="1">
    <location>
        <begin position="63"/>
        <end position="82"/>
    </location>
</feature>
<proteinExistence type="predicted"/>
<protein>
    <recommendedName>
        <fullName evidence="4">DUF2178 domain-containing protein</fullName>
    </recommendedName>
</protein>
<dbReference type="AlphaFoldDB" id="A0A1H9PVD8"/>
<keyword evidence="3" id="KW-1185">Reference proteome</keyword>
<evidence type="ECO:0000256" key="1">
    <source>
        <dbReference type="SAM" id="Phobius"/>
    </source>
</evidence>
<gene>
    <name evidence="2" type="ORF">SAMN04488559_101161</name>
</gene>
<evidence type="ECO:0008006" key="4">
    <source>
        <dbReference type="Google" id="ProtNLM"/>
    </source>
</evidence>
<evidence type="ECO:0000313" key="3">
    <source>
        <dbReference type="Proteomes" id="UP000198948"/>
    </source>
</evidence>
<feature type="transmembrane region" description="Helical" evidence="1">
    <location>
        <begin position="88"/>
        <end position="109"/>
    </location>
</feature>
<keyword evidence="1" id="KW-0812">Transmembrane</keyword>
<dbReference type="Proteomes" id="UP000198948">
    <property type="component" value="Unassembled WGS sequence"/>
</dbReference>